<evidence type="ECO:0000313" key="2">
    <source>
        <dbReference type="Proteomes" id="UP001151760"/>
    </source>
</evidence>
<comment type="caution">
    <text evidence="1">The sequence shown here is derived from an EMBL/GenBank/DDBJ whole genome shotgun (WGS) entry which is preliminary data.</text>
</comment>
<organism evidence="1 2">
    <name type="scientific">Tanacetum coccineum</name>
    <dbReference type="NCBI Taxonomy" id="301880"/>
    <lineage>
        <taxon>Eukaryota</taxon>
        <taxon>Viridiplantae</taxon>
        <taxon>Streptophyta</taxon>
        <taxon>Embryophyta</taxon>
        <taxon>Tracheophyta</taxon>
        <taxon>Spermatophyta</taxon>
        <taxon>Magnoliopsida</taxon>
        <taxon>eudicotyledons</taxon>
        <taxon>Gunneridae</taxon>
        <taxon>Pentapetalae</taxon>
        <taxon>asterids</taxon>
        <taxon>campanulids</taxon>
        <taxon>Asterales</taxon>
        <taxon>Asteraceae</taxon>
        <taxon>Asteroideae</taxon>
        <taxon>Anthemideae</taxon>
        <taxon>Anthemidinae</taxon>
        <taxon>Tanacetum</taxon>
    </lineage>
</organism>
<sequence>MVEDLEGELLAMLIINKRQAGLKLSPFENLCFENGSTADRTVRDVVIKLISDGLENRLLSVIESLLSFAYPESRRRCTQVAKIHPDAFGIDKEDCVEGKILVCVDYHKMNDDMSYDWK</sequence>
<keyword evidence="2" id="KW-1185">Reference proteome</keyword>
<evidence type="ECO:0000313" key="1">
    <source>
        <dbReference type="EMBL" id="GJT24731.1"/>
    </source>
</evidence>
<reference evidence="1" key="2">
    <citation type="submission" date="2022-01" db="EMBL/GenBank/DDBJ databases">
        <authorList>
            <person name="Yamashiro T."/>
            <person name="Shiraishi A."/>
            <person name="Satake H."/>
            <person name="Nakayama K."/>
        </authorList>
    </citation>
    <scope>NUCLEOTIDE SEQUENCE</scope>
</reference>
<protein>
    <submittedName>
        <fullName evidence="1">Uncharacterized protein</fullName>
    </submittedName>
</protein>
<name>A0ABQ5CCD6_9ASTR</name>
<proteinExistence type="predicted"/>
<accession>A0ABQ5CCD6</accession>
<gene>
    <name evidence="1" type="ORF">Tco_0894668</name>
</gene>
<reference evidence="1" key="1">
    <citation type="journal article" date="2022" name="Int. J. Mol. Sci.">
        <title>Draft Genome of Tanacetum Coccineum: Genomic Comparison of Closely Related Tanacetum-Family Plants.</title>
        <authorList>
            <person name="Yamashiro T."/>
            <person name="Shiraishi A."/>
            <person name="Nakayama K."/>
            <person name="Satake H."/>
        </authorList>
    </citation>
    <scope>NUCLEOTIDE SEQUENCE</scope>
</reference>
<dbReference type="EMBL" id="BQNB010014158">
    <property type="protein sequence ID" value="GJT24731.1"/>
    <property type="molecule type" value="Genomic_DNA"/>
</dbReference>
<dbReference type="Proteomes" id="UP001151760">
    <property type="component" value="Unassembled WGS sequence"/>
</dbReference>